<keyword evidence="2" id="KW-1185">Reference proteome</keyword>
<dbReference type="AlphaFoldDB" id="A0A1N6E113"/>
<dbReference type="RefSeq" id="WP_074238387.1">
    <property type="nucleotide sequence ID" value="NZ_FSRA01000001.1"/>
</dbReference>
<name>A0A1N6E113_9BACT</name>
<evidence type="ECO:0000313" key="1">
    <source>
        <dbReference type="EMBL" id="SIN76718.1"/>
    </source>
</evidence>
<gene>
    <name evidence="1" type="ORF">SAMN04488055_1227</name>
</gene>
<accession>A0A1N6E113</accession>
<evidence type="ECO:0000313" key="2">
    <source>
        <dbReference type="Proteomes" id="UP000185003"/>
    </source>
</evidence>
<dbReference type="STRING" id="536979.SAMN04488055_1227"/>
<protein>
    <submittedName>
        <fullName evidence="1">Uncharacterized protein</fullName>
    </submittedName>
</protein>
<organism evidence="1 2">
    <name type="scientific">Chitinophaga niabensis</name>
    <dbReference type="NCBI Taxonomy" id="536979"/>
    <lineage>
        <taxon>Bacteria</taxon>
        <taxon>Pseudomonadati</taxon>
        <taxon>Bacteroidota</taxon>
        <taxon>Chitinophagia</taxon>
        <taxon>Chitinophagales</taxon>
        <taxon>Chitinophagaceae</taxon>
        <taxon>Chitinophaga</taxon>
    </lineage>
</organism>
<dbReference type="Proteomes" id="UP000185003">
    <property type="component" value="Unassembled WGS sequence"/>
</dbReference>
<dbReference type="EMBL" id="FSRA01000001">
    <property type="protein sequence ID" value="SIN76718.1"/>
    <property type="molecule type" value="Genomic_DNA"/>
</dbReference>
<reference evidence="2" key="1">
    <citation type="submission" date="2016-11" db="EMBL/GenBank/DDBJ databases">
        <authorList>
            <person name="Varghese N."/>
            <person name="Submissions S."/>
        </authorList>
    </citation>
    <scope>NUCLEOTIDE SEQUENCE [LARGE SCALE GENOMIC DNA]</scope>
    <source>
        <strain evidence="2">DSM 24787</strain>
    </source>
</reference>
<sequence length="186" mass="21246">MKTILILLFLSVFTISAYGQDKNNYVYFNKLIELGGSDYVIATIENVGKMFSVKSKYLLFINTRNGQSKQVDFTKDASIEKIEQIRIDSLQINKVLVAARTVNLDENKHIDWNDPVQVIIISADGQEKVQLTEDKFFVSTWIINNHTGNMVVTGHYDSNNNGKYDKTDKSEILLYDLKTLKLISKI</sequence>
<dbReference type="OrthoDB" id="1100059at2"/>
<proteinExistence type="predicted"/>